<evidence type="ECO:0000256" key="1">
    <source>
        <dbReference type="ARBA" id="ARBA00004141"/>
    </source>
</evidence>
<dbReference type="EMBL" id="GL349440">
    <property type="protein sequence ID" value="KNC56057.1"/>
    <property type="molecule type" value="Genomic_DNA"/>
</dbReference>
<organism evidence="8 9">
    <name type="scientific">Thecamonas trahens ATCC 50062</name>
    <dbReference type="NCBI Taxonomy" id="461836"/>
    <lineage>
        <taxon>Eukaryota</taxon>
        <taxon>Apusozoa</taxon>
        <taxon>Apusomonadida</taxon>
        <taxon>Apusomonadidae</taxon>
        <taxon>Thecamonas</taxon>
    </lineage>
</organism>
<protein>
    <recommendedName>
        <fullName evidence="7">G-protein coupled receptors family 2 profile 2 domain-containing protein</fullName>
    </recommendedName>
</protein>
<sequence length="397" mass="42970">MLTVDEGQRLLRLLRVMSYASLVSSFLVVLTFAVFPTKRSSLGQVLTLCFCLSALGLTVGLLISTSWVSLEQVFASRSLCHLQAVFIQFFGSSCIIFFLLIAVNLYRMVVRKGLHVLSLTRRAAALEQRRADALSVVFTWPVQVSIGFMYAVVMTLIPLVANGFGPHHMYCWISGDDWGFIFGTLYAEMLGCLLVGGFLWLRIVYLAQRIHALAAKRSAAQRERAKLLDRNSRSGMASSHASAPLLGSPAGGNASLPGVTSGSMRSEASPPMALLGSPHPPTATISTAGSSGNSSGLMVARHLAFVAWFAIVFSIMASNELYMYSGHISYTFWVFHVLALGGIGVSTLITCGCSKLNYRLWRNLIVSCWSSPTAVSAVNSPGLPYAQTSPYGSTRRS</sequence>
<feature type="transmembrane region" description="Helical" evidence="6">
    <location>
        <begin position="303"/>
        <end position="324"/>
    </location>
</feature>
<dbReference type="GeneID" id="25561780"/>
<keyword evidence="3 6" id="KW-1133">Transmembrane helix</keyword>
<proteinExistence type="predicted"/>
<dbReference type="PANTHER" id="PTHR23112:SF0">
    <property type="entry name" value="TRANSMEMBRANE PROTEIN 116"/>
    <property type="match status" value="1"/>
</dbReference>
<evidence type="ECO:0000313" key="8">
    <source>
        <dbReference type="EMBL" id="KNC56057.1"/>
    </source>
</evidence>
<dbReference type="Proteomes" id="UP000054408">
    <property type="component" value="Unassembled WGS sequence"/>
</dbReference>
<feature type="transmembrane region" description="Helical" evidence="6">
    <location>
        <begin position="131"/>
        <end position="160"/>
    </location>
</feature>
<reference evidence="8 9" key="1">
    <citation type="submission" date="2010-05" db="EMBL/GenBank/DDBJ databases">
        <title>The Genome Sequence of Thecamonas trahens ATCC 50062.</title>
        <authorList>
            <consortium name="The Broad Institute Genome Sequencing Platform"/>
            <person name="Russ C."/>
            <person name="Cuomo C."/>
            <person name="Shea T."/>
            <person name="Young S.K."/>
            <person name="Zeng Q."/>
            <person name="Koehrsen M."/>
            <person name="Haas B."/>
            <person name="Borodovsky M."/>
            <person name="Guigo R."/>
            <person name="Alvarado L."/>
            <person name="Berlin A."/>
            <person name="Bochicchio J."/>
            <person name="Borenstein D."/>
            <person name="Chapman S."/>
            <person name="Chen Z."/>
            <person name="Freedman E."/>
            <person name="Gellesch M."/>
            <person name="Goldberg J."/>
            <person name="Griggs A."/>
            <person name="Gujja S."/>
            <person name="Heilman E."/>
            <person name="Heiman D."/>
            <person name="Hepburn T."/>
            <person name="Howarth C."/>
            <person name="Jen D."/>
            <person name="Larson L."/>
            <person name="Mehta T."/>
            <person name="Park D."/>
            <person name="Pearson M."/>
            <person name="Roberts A."/>
            <person name="Saif S."/>
            <person name="Shenoy N."/>
            <person name="Sisk P."/>
            <person name="Stolte C."/>
            <person name="Sykes S."/>
            <person name="Thomson T."/>
            <person name="Walk T."/>
            <person name="White J."/>
            <person name="Yandava C."/>
            <person name="Burger G."/>
            <person name="Gray M.W."/>
            <person name="Holland P.W.H."/>
            <person name="King N."/>
            <person name="Lang F.B.F."/>
            <person name="Roger A.J."/>
            <person name="Ruiz-Trillo I."/>
            <person name="Lander E."/>
            <person name="Nusbaum C."/>
        </authorList>
    </citation>
    <scope>NUCLEOTIDE SEQUENCE [LARGE SCALE GENOMIC DNA]</scope>
    <source>
        <strain evidence="8 9">ATCC 50062</strain>
    </source>
</reference>
<dbReference type="Gene3D" id="1.20.1070.10">
    <property type="entry name" value="Rhodopsin 7-helix transmembrane proteins"/>
    <property type="match status" value="1"/>
</dbReference>
<dbReference type="GO" id="GO:0007166">
    <property type="term" value="P:cell surface receptor signaling pathway"/>
    <property type="evidence" value="ECO:0007669"/>
    <property type="project" value="InterPro"/>
</dbReference>
<feature type="transmembrane region" description="Helical" evidence="6">
    <location>
        <begin position="16"/>
        <end position="35"/>
    </location>
</feature>
<dbReference type="OrthoDB" id="100006at2759"/>
<comment type="subcellular location">
    <subcellularLocation>
        <location evidence="1">Membrane</location>
        <topology evidence="1">Multi-pass membrane protein</topology>
    </subcellularLocation>
</comment>
<feature type="region of interest" description="Disordered" evidence="5">
    <location>
        <begin position="228"/>
        <end position="251"/>
    </location>
</feature>
<dbReference type="AlphaFoldDB" id="A0A0L0DV35"/>
<feature type="domain" description="G-protein coupled receptors family 2 profile 2" evidence="7">
    <location>
        <begin position="7"/>
        <end position="247"/>
    </location>
</feature>
<accession>A0A0L0DV35</accession>
<dbReference type="GO" id="GO:0007189">
    <property type="term" value="P:adenylate cyclase-activating G protein-coupled receptor signaling pathway"/>
    <property type="evidence" value="ECO:0007669"/>
    <property type="project" value="TreeGrafter"/>
</dbReference>
<evidence type="ECO:0000256" key="2">
    <source>
        <dbReference type="ARBA" id="ARBA00022692"/>
    </source>
</evidence>
<dbReference type="RefSeq" id="XP_013761101.1">
    <property type="nucleotide sequence ID" value="XM_013905647.1"/>
</dbReference>
<dbReference type="PANTHER" id="PTHR23112">
    <property type="entry name" value="G PROTEIN-COUPLED RECEPTOR 157-RELATED"/>
    <property type="match status" value="1"/>
</dbReference>
<dbReference type="InterPro" id="IPR017981">
    <property type="entry name" value="GPCR_2-like_7TM"/>
</dbReference>
<name>A0A0L0DV35_THETB</name>
<feature type="transmembrane region" description="Helical" evidence="6">
    <location>
        <begin position="180"/>
        <end position="201"/>
    </location>
</feature>
<evidence type="ECO:0000256" key="6">
    <source>
        <dbReference type="SAM" id="Phobius"/>
    </source>
</evidence>
<evidence type="ECO:0000256" key="5">
    <source>
        <dbReference type="SAM" id="MobiDB-lite"/>
    </source>
</evidence>
<gene>
    <name evidence="8" type="ORF">AMSG_02069</name>
</gene>
<feature type="transmembrane region" description="Helical" evidence="6">
    <location>
        <begin position="85"/>
        <end position="110"/>
    </location>
</feature>
<keyword evidence="4 6" id="KW-0472">Membrane</keyword>
<evidence type="ECO:0000256" key="3">
    <source>
        <dbReference type="ARBA" id="ARBA00022989"/>
    </source>
</evidence>
<feature type="transmembrane region" description="Helical" evidence="6">
    <location>
        <begin position="330"/>
        <end position="353"/>
    </location>
</feature>
<dbReference type="PROSITE" id="PS50261">
    <property type="entry name" value="G_PROTEIN_RECEP_F2_4"/>
    <property type="match status" value="1"/>
</dbReference>
<keyword evidence="9" id="KW-1185">Reference proteome</keyword>
<dbReference type="GO" id="GO:0004930">
    <property type="term" value="F:G protein-coupled receptor activity"/>
    <property type="evidence" value="ECO:0007669"/>
    <property type="project" value="TreeGrafter"/>
</dbReference>
<evidence type="ECO:0000256" key="4">
    <source>
        <dbReference type="ARBA" id="ARBA00023136"/>
    </source>
</evidence>
<dbReference type="GO" id="GO:0005886">
    <property type="term" value="C:plasma membrane"/>
    <property type="evidence" value="ECO:0007669"/>
    <property type="project" value="TreeGrafter"/>
</dbReference>
<evidence type="ECO:0000259" key="7">
    <source>
        <dbReference type="PROSITE" id="PS50261"/>
    </source>
</evidence>
<keyword evidence="2 6" id="KW-0812">Transmembrane</keyword>
<dbReference type="OMA" id="LYTIAVW"/>
<evidence type="ECO:0000313" key="9">
    <source>
        <dbReference type="Proteomes" id="UP000054408"/>
    </source>
</evidence>
<feature type="transmembrane region" description="Helical" evidence="6">
    <location>
        <begin position="42"/>
        <end position="65"/>
    </location>
</feature>